<feature type="compositionally biased region" description="Polar residues" evidence="1">
    <location>
        <begin position="690"/>
        <end position="705"/>
    </location>
</feature>
<evidence type="ECO:0000313" key="2">
    <source>
        <dbReference type="EMBL" id="UJO25125.1"/>
    </source>
</evidence>
<feature type="region of interest" description="Disordered" evidence="1">
    <location>
        <begin position="687"/>
        <end position="819"/>
    </location>
</feature>
<feature type="compositionally biased region" description="Basic and acidic residues" evidence="1">
    <location>
        <begin position="773"/>
        <end position="790"/>
    </location>
</feature>
<dbReference type="GeneID" id="71994327"/>
<feature type="compositionally biased region" description="Acidic residues" evidence="1">
    <location>
        <begin position="417"/>
        <end position="426"/>
    </location>
</feature>
<feature type="compositionally biased region" description="Polar residues" evidence="1">
    <location>
        <begin position="387"/>
        <end position="397"/>
    </location>
</feature>
<reference evidence="2" key="1">
    <citation type="submission" date="2021-12" db="EMBL/GenBank/DDBJ databases">
        <authorList>
            <person name="Zaccaron A."/>
            <person name="Stergiopoulos I."/>
        </authorList>
    </citation>
    <scope>NUCLEOTIDE SEQUENCE</scope>
    <source>
        <strain evidence="2">Race5_Kim</strain>
    </source>
</reference>
<evidence type="ECO:0000256" key="1">
    <source>
        <dbReference type="SAM" id="MobiDB-lite"/>
    </source>
</evidence>
<feature type="compositionally biased region" description="Basic and acidic residues" evidence="1">
    <location>
        <begin position="810"/>
        <end position="819"/>
    </location>
</feature>
<protein>
    <submittedName>
        <fullName evidence="2">Uncharacterized protein</fullName>
    </submittedName>
</protein>
<feature type="region of interest" description="Disordered" evidence="1">
    <location>
        <begin position="380"/>
        <end position="426"/>
    </location>
</feature>
<dbReference type="KEGG" id="ffu:CLAFUR5_14449"/>
<accession>A0A9Q8PM82</accession>
<dbReference type="AlphaFoldDB" id="A0A9Q8PM82"/>
<dbReference type="OrthoDB" id="3641224at2759"/>
<dbReference type="Proteomes" id="UP000756132">
    <property type="component" value="Chromosome 13"/>
</dbReference>
<dbReference type="RefSeq" id="XP_047769491.1">
    <property type="nucleotide sequence ID" value="XM_047913597.1"/>
</dbReference>
<organism evidence="2 3">
    <name type="scientific">Passalora fulva</name>
    <name type="common">Tomato leaf mold</name>
    <name type="synonym">Cladosporium fulvum</name>
    <dbReference type="NCBI Taxonomy" id="5499"/>
    <lineage>
        <taxon>Eukaryota</taxon>
        <taxon>Fungi</taxon>
        <taxon>Dikarya</taxon>
        <taxon>Ascomycota</taxon>
        <taxon>Pezizomycotina</taxon>
        <taxon>Dothideomycetes</taxon>
        <taxon>Dothideomycetidae</taxon>
        <taxon>Mycosphaerellales</taxon>
        <taxon>Mycosphaerellaceae</taxon>
        <taxon>Fulvia</taxon>
    </lineage>
</organism>
<keyword evidence="3" id="KW-1185">Reference proteome</keyword>
<reference evidence="2" key="2">
    <citation type="journal article" date="2022" name="Microb. Genom.">
        <title>A chromosome-scale genome assembly of the tomato pathogen Cladosporium fulvum reveals a compartmentalized genome architecture and the presence of a dispensable chromosome.</title>
        <authorList>
            <person name="Zaccaron A.Z."/>
            <person name="Chen L.H."/>
            <person name="Samaras A."/>
            <person name="Stergiopoulos I."/>
        </authorList>
    </citation>
    <scope>NUCLEOTIDE SEQUENCE</scope>
    <source>
        <strain evidence="2">Race5_Kim</strain>
    </source>
</reference>
<feature type="compositionally biased region" description="Polar residues" evidence="1">
    <location>
        <begin position="746"/>
        <end position="770"/>
    </location>
</feature>
<sequence>MSTTIKDLFLTRSQHIQVRTCGKLLCALDNVLDRERGLSASLTMPNAAHPGLFRYILNTHCNILVRRYEVVAVVLSGKRSSLATGPDDGVGNIIDPTIVIAANPRPDDYNKTRTQDKDEKKVIVTQIDISNTVAPQTMIADLLQSMCNAKEDITNSSNTIPFADHVRTYFGLLRAVHAASDLTEHGNAVAVLRDYVYATSFPKMIMRFDNGAKEARDNSIINFLDIVMRTDNFPEHASRIQMPVHLLSKRPSPAQAKLIAIALEGMGADYIKTWQEANIYDTPVDRIRFQSLLQDYLSQAKRACEELQQTMDRAVNSICGSPAAERPGKLAIEQAKVQLAVQSARQRMSLLVTFLDNFKDFLEEHLKWLAEAANVEDFRSPPIWTEPRSTTAGSATPNPVPPEHGSSSEQKPHINDLEEEREEEDSDLSDLYALQEALHMSQQQRTSKYRVWAIMCQSWMELPGLPEISLRRATVGRPGLKSLREKHESALIQTAQVGLVNISIKCWDHECAKIDAKFIESLLGHQPDLDVARMAKKLKDKERIGVNKLERSMVVAGAPHCEAILMSLIAIAKDESIMKHITDDWLEHNGIFATRKDLLEMFPDVLPMVHVSKKCCPACEKVRAQMQRVGITTNDFVAPGSHAKYAGFLLPSFIPKRLGQPVLESIERDAAEKLMAWQKKLQSDDFSKALGNSKSPQSEINSSPSEYAEVPIEAPVSTKLRKETQEHFSVTPSRGEPNPGDISMGDASSTGTQSSPTAQSSPLAPSSPTKIQRPRDFTDPRQPDTKKRVVEAQPEESGEKQEEQGDESVEGEKDGENES</sequence>
<proteinExistence type="predicted"/>
<gene>
    <name evidence="2" type="ORF">CLAFUR5_14449</name>
</gene>
<evidence type="ECO:0000313" key="3">
    <source>
        <dbReference type="Proteomes" id="UP000756132"/>
    </source>
</evidence>
<dbReference type="EMBL" id="CP090175">
    <property type="protein sequence ID" value="UJO25125.1"/>
    <property type="molecule type" value="Genomic_DNA"/>
</dbReference>
<name>A0A9Q8PM82_PASFU</name>